<reference evidence="1" key="1">
    <citation type="journal article" date="2020" name="Stud. Mycol.">
        <title>101 Dothideomycetes genomes: a test case for predicting lifestyles and emergence of pathogens.</title>
        <authorList>
            <person name="Haridas S."/>
            <person name="Albert R."/>
            <person name="Binder M."/>
            <person name="Bloem J."/>
            <person name="Labutti K."/>
            <person name="Salamov A."/>
            <person name="Andreopoulos B."/>
            <person name="Baker S."/>
            <person name="Barry K."/>
            <person name="Bills G."/>
            <person name="Bluhm B."/>
            <person name="Cannon C."/>
            <person name="Castanera R."/>
            <person name="Culley D."/>
            <person name="Daum C."/>
            <person name="Ezra D."/>
            <person name="Gonzalez J."/>
            <person name="Henrissat B."/>
            <person name="Kuo A."/>
            <person name="Liang C."/>
            <person name="Lipzen A."/>
            <person name="Lutzoni F."/>
            <person name="Magnuson J."/>
            <person name="Mondo S."/>
            <person name="Nolan M."/>
            <person name="Ohm R."/>
            <person name="Pangilinan J."/>
            <person name="Park H.-J."/>
            <person name="Ramirez L."/>
            <person name="Alfaro M."/>
            <person name="Sun H."/>
            <person name="Tritt A."/>
            <person name="Yoshinaga Y."/>
            <person name="Zwiers L.-H."/>
            <person name="Turgeon B."/>
            <person name="Goodwin S."/>
            <person name="Spatafora J."/>
            <person name="Crous P."/>
            <person name="Grigoriev I."/>
        </authorList>
    </citation>
    <scope>NUCLEOTIDE SEQUENCE</scope>
    <source>
        <strain evidence="1">ATCC 200398</strain>
    </source>
</reference>
<dbReference type="EMBL" id="MU003548">
    <property type="protein sequence ID" value="KAF2463583.1"/>
    <property type="molecule type" value="Genomic_DNA"/>
</dbReference>
<dbReference type="Proteomes" id="UP000799755">
    <property type="component" value="Unassembled WGS sequence"/>
</dbReference>
<keyword evidence="2" id="KW-1185">Reference proteome</keyword>
<evidence type="ECO:0000313" key="2">
    <source>
        <dbReference type="Proteomes" id="UP000799755"/>
    </source>
</evidence>
<proteinExistence type="predicted"/>
<accession>A0ACB6QAH4</accession>
<gene>
    <name evidence="1" type="ORF">BDR25DRAFT_347092</name>
</gene>
<evidence type="ECO:0000313" key="1">
    <source>
        <dbReference type="EMBL" id="KAF2463583.1"/>
    </source>
</evidence>
<protein>
    <submittedName>
        <fullName evidence="1">Uncharacterized protein</fullName>
    </submittedName>
</protein>
<name>A0ACB6QAH4_9PLEO</name>
<sequence>MLITPVLLLFASVIPCMADSPATTGNIFMTIQTIDVSSVSIPRPLTGSCIGTDCIVGTETESHCVEVCTGNSACARACGSTAAGTETGGGFSIQTDSTSNPVTVPQATTGLLSTVSDTGVMSIPSGEVTVSRTASRTASAPAQSSGTASRGQSTGDGAVIRLVLTLSMLSITFGFVWTLI</sequence>
<organism evidence="1 2">
    <name type="scientific">Lindgomyces ingoldianus</name>
    <dbReference type="NCBI Taxonomy" id="673940"/>
    <lineage>
        <taxon>Eukaryota</taxon>
        <taxon>Fungi</taxon>
        <taxon>Dikarya</taxon>
        <taxon>Ascomycota</taxon>
        <taxon>Pezizomycotina</taxon>
        <taxon>Dothideomycetes</taxon>
        <taxon>Pleosporomycetidae</taxon>
        <taxon>Pleosporales</taxon>
        <taxon>Lindgomycetaceae</taxon>
        <taxon>Lindgomyces</taxon>
    </lineage>
</organism>
<comment type="caution">
    <text evidence="1">The sequence shown here is derived from an EMBL/GenBank/DDBJ whole genome shotgun (WGS) entry which is preliminary data.</text>
</comment>